<dbReference type="PANTHER" id="PTHR42711:SF16">
    <property type="entry name" value="ABC TRANSPORTER ATP-BINDING PROTEIN"/>
    <property type="match status" value="1"/>
</dbReference>
<dbReference type="CDD" id="cd03230">
    <property type="entry name" value="ABC_DR_subfamily_A"/>
    <property type="match status" value="1"/>
</dbReference>
<evidence type="ECO:0000313" key="6">
    <source>
        <dbReference type="Proteomes" id="UP000623440"/>
    </source>
</evidence>
<dbReference type="Gene3D" id="3.40.50.300">
    <property type="entry name" value="P-loop containing nucleotide triphosphate hydrolases"/>
    <property type="match status" value="1"/>
</dbReference>
<gene>
    <name evidence="5" type="ORF">H6G97_47725</name>
</gene>
<dbReference type="RefSeq" id="WP_190947262.1">
    <property type="nucleotide sequence ID" value="NZ_JACJSI010000487.1"/>
</dbReference>
<dbReference type="SMART" id="SM00382">
    <property type="entry name" value="AAA"/>
    <property type="match status" value="1"/>
</dbReference>
<evidence type="ECO:0000259" key="4">
    <source>
        <dbReference type="PROSITE" id="PS50893"/>
    </source>
</evidence>
<dbReference type="SUPFAM" id="SSF52540">
    <property type="entry name" value="P-loop containing nucleoside triphosphate hydrolases"/>
    <property type="match status" value="1"/>
</dbReference>
<proteinExistence type="predicted"/>
<dbReference type="Proteomes" id="UP000623440">
    <property type="component" value="Unassembled WGS sequence"/>
</dbReference>
<protein>
    <submittedName>
        <fullName evidence="5">ABC transporter ATP-binding protein</fullName>
    </submittedName>
</protein>
<keyword evidence="2" id="KW-0547">Nucleotide-binding</keyword>
<dbReference type="InterPro" id="IPR003593">
    <property type="entry name" value="AAA+_ATPase"/>
</dbReference>
<keyword evidence="1" id="KW-0813">Transport</keyword>
<dbReference type="InterPro" id="IPR027417">
    <property type="entry name" value="P-loop_NTPase"/>
</dbReference>
<reference evidence="5 6" key="1">
    <citation type="journal article" date="2020" name="ISME J.">
        <title>Comparative genomics reveals insights into cyanobacterial evolution and habitat adaptation.</title>
        <authorList>
            <person name="Chen M.Y."/>
            <person name="Teng W.K."/>
            <person name="Zhao L."/>
            <person name="Hu C.X."/>
            <person name="Zhou Y.K."/>
            <person name="Han B.P."/>
            <person name="Song L.R."/>
            <person name="Shu W.S."/>
        </authorList>
    </citation>
    <scope>NUCLEOTIDE SEQUENCE [LARGE SCALE GENOMIC DNA]</scope>
    <source>
        <strain evidence="5 6">FACHB-838</strain>
    </source>
</reference>
<evidence type="ECO:0000256" key="2">
    <source>
        <dbReference type="ARBA" id="ARBA00022741"/>
    </source>
</evidence>
<evidence type="ECO:0000256" key="1">
    <source>
        <dbReference type="ARBA" id="ARBA00022448"/>
    </source>
</evidence>
<evidence type="ECO:0000313" key="5">
    <source>
        <dbReference type="EMBL" id="MBD2536554.1"/>
    </source>
</evidence>
<sequence length="250" mass="27554">MEIALQLSQISKSYGSHQAVNNLSLQITEGSFYALLGPNGAGKTTTLRMIAGLLRPDKGDVMILGHSIRRAPQKAKQTLAYLPDEPLIYNKLRPMEYLEFIAGLWGINPSKAQILAQEILKQLNLWDHRGDLSETFSRGMKQKLALAGALIHQPRILILDEPLTGLDAAAARLVKNMLVEYVNQGNTVILTTHIMEIAERMAQQIGIINHGRLIAEGTLDELRTQSGEADASLETVFLELTQNHDVEGAI</sequence>
<accession>A0ABR8E4R9</accession>
<dbReference type="Pfam" id="PF00005">
    <property type="entry name" value="ABC_tran"/>
    <property type="match status" value="1"/>
</dbReference>
<comment type="caution">
    <text evidence="5">The sequence shown here is derived from an EMBL/GenBank/DDBJ whole genome shotgun (WGS) entry which is preliminary data.</text>
</comment>
<feature type="domain" description="ABC transporter" evidence="4">
    <location>
        <begin position="5"/>
        <end position="235"/>
    </location>
</feature>
<dbReference type="GO" id="GO:0005524">
    <property type="term" value="F:ATP binding"/>
    <property type="evidence" value="ECO:0007669"/>
    <property type="project" value="UniProtKB-KW"/>
</dbReference>
<dbReference type="InterPro" id="IPR003439">
    <property type="entry name" value="ABC_transporter-like_ATP-bd"/>
</dbReference>
<dbReference type="PANTHER" id="PTHR42711">
    <property type="entry name" value="ABC TRANSPORTER ATP-BINDING PROTEIN"/>
    <property type="match status" value="1"/>
</dbReference>
<evidence type="ECO:0000256" key="3">
    <source>
        <dbReference type="ARBA" id="ARBA00022840"/>
    </source>
</evidence>
<dbReference type="EMBL" id="JACJSI010000487">
    <property type="protein sequence ID" value="MBD2536554.1"/>
    <property type="molecule type" value="Genomic_DNA"/>
</dbReference>
<keyword evidence="6" id="KW-1185">Reference proteome</keyword>
<keyword evidence="3 5" id="KW-0067">ATP-binding</keyword>
<name>A0ABR8E4R9_9NOSO</name>
<dbReference type="PROSITE" id="PS50893">
    <property type="entry name" value="ABC_TRANSPORTER_2"/>
    <property type="match status" value="1"/>
</dbReference>
<organism evidence="5 6">
    <name type="scientific">Nostoc flagelliforme FACHB-838</name>
    <dbReference type="NCBI Taxonomy" id="2692904"/>
    <lineage>
        <taxon>Bacteria</taxon>
        <taxon>Bacillati</taxon>
        <taxon>Cyanobacteriota</taxon>
        <taxon>Cyanophyceae</taxon>
        <taxon>Nostocales</taxon>
        <taxon>Nostocaceae</taxon>
        <taxon>Nostoc</taxon>
    </lineage>
</organism>
<dbReference type="InterPro" id="IPR050763">
    <property type="entry name" value="ABC_transporter_ATP-binding"/>
</dbReference>